<name>D0MV97_PHYIT</name>
<dbReference type="OrthoDB" id="120305at2759"/>
<dbReference type="InterPro" id="IPR002110">
    <property type="entry name" value="Ankyrin_rpt"/>
</dbReference>
<evidence type="ECO:0000256" key="2">
    <source>
        <dbReference type="SAM" id="MobiDB-lite"/>
    </source>
</evidence>
<keyword evidence="1" id="KW-0040">ANK repeat</keyword>
<feature type="repeat" description="ANK" evidence="1">
    <location>
        <begin position="34"/>
        <end position="66"/>
    </location>
</feature>
<dbReference type="Proteomes" id="UP000006643">
    <property type="component" value="Unassembled WGS sequence"/>
</dbReference>
<dbReference type="EMBL" id="DS028119">
    <property type="protein sequence ID" value="EEY61093.1"/>
    <property type="molecule type" value="Genomic_DNA"/>
</dbReference>
<dbReference type="PROSITE" id="PS50297">
    <property type="entry name" value="ANK_REP_REGION"/>
    <property type="match status" value="1"/>
</dbReference>
<dbReference type="KEGG" id="pif:PITG_01340"/>
<dbReference type="eggNOG" id="ENOG502SA38">
    <property type="taxonomic scope" value="Eukaryota"/>
</dbReference>
<dbReference type="InterPro" id="IPR036770">
    <property type="entry name" value="Ankyrin_rpt-contain_sf"/>
</dbReference>
<organism evidence="3 4">
    <name type="scientific">Phytophthora infestans (strain T30-4)</name>
    <name type="common">Potato late blight agent</name>
    <dbReference type="NCBI Taxonomy" id="403677"/>
    <lineage>
        <taxon>Eukaryota</taxon>
        <taxon>Sar</taxon>
        <taxon>Stramenopiles</taxon>
        <taxon>Oomycota</taxon>
        <taxon>Peronosporomycetes</taxon>
        <taxon>Peronosporales</taxon>
        <taxon>Peronosporaceae</taxon>
        <taxon>Phytophthora</taxon>
    </lineage>
</organism>
<evidence type="ECO:0000313" key="4">
    <source>
        <dbReference type="Proteomes" id="UP000006643"/>
    </source>
</evidence>
<dbReference type="AlphaFoldDB" id="D0MV97"/>
<feature type="compositionally biased region" description="Basic and acidic residues" evidence="2">
    <location>
        <begin position="92"/>
        <end position="114"/>
    </location>
</feature>
<accession>D0MV97</accession>
<feature type="compositionally biased region" description="Low complexity" evidence="2">
    <location>
        <begin position="127"/>
        <end position="136"/>
    </location>
</feature>
<dbReference type="Gene3D" id="1.25.40.20">
    <property type="entry name" value="Ankyrin repeat-containing domain"/>
    <property type="match status" value="1"/>
</dbReference>
<keyword evidence="4" id="KW-1185">Reference proteome</keyword>
<feature type="region of interest" description="Disordered" evidence="2">
    <location>
        <begin position="90"/>
        <end position="136"/>
    </location>
</feature>
<evidence type="ECO:0000313" key="3">
    <source>
        <dbReference type="EMBL" id="EEY61093.1"/>
    </source>
</evidence>
<dbReference type="VEuPathDB" id="FungiDB:PITG_01340"/>
<reference evidence="4" key="1">
    <citation type="journal article" date="2009" name="Nature">
        <title>Genome sequence and analysis of the Irish potato famine pathogen Phytophthora infestans.</title>
        <authorList>
            <consortium name="The Broad Institute Genome Sequencing Platform"/>
            <person name="Haas B.J."/>
            <person name="Kamoun S."/>
            <person name="Zody M.C."/>
            <person name="Jiang R.H."/>
            <person name="Handsaker R.E."/>
            <person name="Cano L.M."/>
            <person name="Grabherr M."/>
            <person name="Kodira C.D."/>
            <person name="Raffaele S."/>
            <person name="Torto-Alalibo T."/>
            <person name="Bozkurt T.O."/>
            <person name="Ah-Fong A.M."/>
            <person name="Alvarado L."/>
            <person name="Anderson V.L."/>
            <person name="Armstrong M.R."/>
            <person name="Avrova A."/>
            <person name="Baxter L."/>
            <person name="Beynon J."/>
            <person name="Boevink P.C."/>
            <person name="Bollmann S.R."/>
            <person name="Bos J.I."/>
            <person name="Bulone V."/>
            <person name="Cai G."/>
            <person name="Cakir C."/>
            <person name="Carrington J.C."/>
            <person name="Chawner M."/>
            <person name="Conti L."/>
            <person name="Costanzo S."/>
            <person name="Ewan R."/>
            <person name="Fahlgren N."/>
            <person name="Fischbach M.A."/>
            <person name="Fugelstad J."/>
            <person name="Gilroy E.M."/>
            <person name="Gnerre S."/>
            <person name="Green P.J."/>
            <person name="Grenville-Briggs L.J."/>
            <person name="Griffith J."/>
            <person name="Grunwald N.J."/>
            <person name="Horn K."/>
            <person name="Horner N.R."/>
            <person name="Hu C.H."/>
            <person name="Huitema E."/>
            <person name="Jeong D.H."/>
            <person name="Jones A.M."/>
            <person name="Jones J.D."/>
            <person name="Jones R.W."/>
            <person name="Karlsson E.K."/>
            <person name="Kunjeti S.G."/>
            <person name="Lamour K."/>
            <person name="Liu Z."/>
            <person name="Ma L."/>
            <person name="Maclean D."/>
            <person name="Chibucos M.C."/>
            <person name="McDonald H."/>
            <person name="McWalters J."/>
            <person name="Meijer H.J."/>
            <person name="Morgan W."/>
            <person name="Morris P.F."/>
            <person name="Munro C.A."/>
            <person name="O'Neill K."/>
            <person name="Ospina-Giraldo M."/>
            <person name="Pinzon A."/>
            <person name="Pritchard L."/>
            <person name="Ramsahoye B."/>
            <person name="Ren Q."/>
            <person name="Restrepo S."/>
            <person name="Roy S."/>
            <person name="Sadanandom A."/>
            <person name="Savidor A."/>
            <person name="Schornack S."/>
            <person name="Schwartz D.C."/>
            <person name="Schumann U.D."/>
            <person name="Schwessinger B."/>
            <person name="Seyer L."/>
            <person name="Sharpe T."/>
            <person name="Silvar C."/>
            <person name="Song J."/>
            <person name="Studholme D.J."/>
            <person name="Sykes S."/>
            <person name="Thines M."/>
            <person name="van de Vondervoort P.J."/>
            <person name="Phuntumart V."/>
            <person name="Wawra S."/>
            <person name="Weide R."/>
            <person name="Win J."/>
            <person name="Young C."/>
            <person name="Zhou S."/>
            <person name="Fry W."/>
            <person name="Meyers B.C."/>
            <person name="van West P."/>
            <person name="Ristaino J."/>
            <person name="Govers F."/>
            <person name="Birch P.R."/>
            <person name="Whisson S.C."/>
            <person name="Judelson H.S."/>
            <person name="Nusbaum C."/>
        </authorList>
    </citation>
    <scope>NUCLEOTIDE SEQUENCE [LARGE SCALE GENOMIC DNA]</scope>
    <source>
        <strain evidence="4">T30-4</strain>
    </source>
</reference>
<sequence>MAVHSAAISGLQDIVRIILEADNMIDLNTPTFDTKETLAHLAVKHGHRDLYRMLAGLGADLRIKDRTGKRVCDMTTDRAWANDIERSTATLERSHARTEGAKNRDAQFRHEGSLRKKGKAKEIAPNVSVASPAATEATSEEVSNLLKDLLVSTGSEVDTSDDSTPITLLEDSIENTAAMFARLRDPNISTDGKVDDAQKACTAIETLEQAKLHRIDHAAISAPALETVRKQCDTTFAFTKFVVGAAHLCVSVNKKAQARELLDVLERRLVKMPYGKREPGGFRELVQTYSAAREAMGMGRTSSPDMFHTLEWYLIYAFDDFEQAIDARPELDGVACFGKRAKHVVYGGTSEEDVARVRELFVFSAAGIVRDAAAA</sequence>
<proteinExistence type="predicted"/>
<dbReference type="GeneID" id="9479205"/>
<dbReference type="PROSITE" id="PS50088">
    <property type="entry name" value="ANK_REPEAT"/>
    <property type="match status" value="1"/>
</dbReference>
<protein>
    <submittedName>
        <fullName evidence="3">Uncharacterized protein</fullName>
    </submittedName>
</protein>
<dbReference type="SUPFAM" id="SSF48403">
    <property type="entry name" value="Ankyrin repeat"/>
    <property type="match status" value="1"/>
</dbReference>
<dbReference type="HOGENOM" id="CLU_039248_0_0_1"/>
<evidence type="ECO:0000256" key="1">
    <source>
        <dbReference type="PROSITE-ProRule" id="PRU00023"/>
    </source>
</evidence>
<gene>
    <name evidence="3" type="ORF">PITG_01340</name>
</gene>
<dbReference type="RefSeq" id="XP_002908010.1">
    <property type="nucleotide sequence ID" value="XM_002907964.1"/>
</dbReference>
<dbReference type="InParanoid" id="D0MV97"/>